<proteinExistence type="predicted"/>
<feature type="domain" description="Major facilitator superfamily (MFS) profile" evidence="8">
    <location>
        <begin position="52"/>
        <end position="531"/>
    </location>
</feature>
<reference evidence="9 10" key="1">
    <citation type="submission" date="2020-10" db="EMBL/GenBank/DDBJ databases">
        <title>Novel species in genus Corynebacterium.</title>
        <authorList>
            <person name="Zhang G."/>
        </authorList>
    </citation>
    <scope>NUCLEOTIDE SEQUENCE [LARGE SCALE GENOMIC DNA]</scope>
    <source>
        <strain evidence="9 10">DSM 45110</strain>
    </source>
</reference>
<feature type="transmembrane region" description="Helical" evidence="7">
    <location>
        <begin position="51"/>
        <end position="78"/>
    </location>
</feature>
<evidence type="ECO:0000256" key="1">
    <source>
        <dbReference type="ARBA" id="ARBA00004651"/>
    </source>
</evidence>
<evidence type="ECO:0000313" key="10">
    <source>
        <dbReference type="Proteomes" id="UP000635902"/>
    </source>
</evidence>
<dbReference type="PANTHER" id="PTHR42718">
    <property type="entry name" value="MAJOR FACILITATOR SUPERFAMILY MULTIDRUG TRANSPORTER MFSC"/>
    <property type="match status" value="1"/>
</dbReference>
<feature type="transmembrane region" description="Helical" evidence="7">
    <location>
        <begin position="90"/>
        <end position="110"/>
    </location>
</feature>
<accession>A0ABR9ZI17</accession>
<dbReference type="PANTHER" id="PTHR42718:SF9">
    <property type="entry name" value="MAJOR FACILITATOR SUPERFAMILY MULTIDRUG TRANSPORTER MFSC"/>
    <property type="match status" value="1"/>
</dbReference>
<feature type="transmembrane region" description="Helical" evidence="7">
    <location>
        <begin position="332"/>
        <end position="357"/>
    </location>
</feature>
<feature type="compositionally biased region" description="Low complexity" evidence="6">
    <location>
        <begin position="28"/>
        <end position="43"/>
    </location>
</feature>
<dbReference type="Gene3D" id="1.20.1250.20">
    <property type="entry name" value="MFS general substrate transporter like domains"/>
    <property type="match status" value="1"/>
</dbReference>
<evidence type="ECO:0000256" key="3">
    <source>
        <dbReference type="ARBA" id="ARBA00022692"/>
    </source>
</evidence>
<dbReference type="SUPFAM" id="SSF103473">
    <property type="entry name" value="MFS general substrate transporter"/>
    <property type="match status" value="1"/>
</dbReference>
<keyword evidence="3 7" id="KW-0812">Transmembrane</keyword>
<feature type="transmembrane region" description="Helical" evidence="7">
    <location>
        <begin position="461"/>
        <end position="485"/>
    </location>
</feature>
<feature type="transmembrane region" description="Helical" evidence="7">
    <location>
        <begin position="141"/>
        <end position="164"/>
    </location>
</feature>
<keyword evidence="5 7" id="KW-0472">Membrane</keyword>
<evidence type="ECO:0000256" key="6">
    <source>
        <dbReference type="SAM" id="MobiDB-lite"/>
    </source>
</evidence>
<feature type="transmembrane region" description="Helical" evidence="7">
    <location>
        <begin position="117"/>
        <end position="135"/>
    </location>
</feature>
<comment type="subcellular location">
    <subcellularLocation>
        <location evidence="1">Cell membrane</location>
        <topology evidence="1">Multi-pass membrane protein</topology>
    </subcellularLocation>
</comment>
<dbReference type="Pfam" id="PF07690">
    <property type="entry name" value="MFS_1"/>
    <property type="match status" value="2"/>
</dbReference>
<feature type="transmembrane region" description="Helical" evidence="7">
    <location>
        <begin position="428"/>
        <end position="449"/>
    </location>
</feature>
<evidence type="ECO:0000313" key="9">
    <source>
        <dbReference type="EMBL" id="MBF4552609.1"/>
    </source>
</evidence>
<feature type="region of interest" description="Disordered" evidence="6">
    <location>
        <begin position="1"/>
        <end position="43"/>
    </location>
</feature>
<feature type="compositionally biased region" description="Polar residues" evidence="6">
    <location>
        <begin position="1"/>
        <end position="22"/>
    </location>
</feature>
<evidence type="ECO:0000259" key="8">
    <source>
        <dbReference type="PROSITE" id="PS50850"/>
    </source>
</evidence>
<keyword evidence="2" id="KW-0813">Transport</keyword>
<feature type="transmembrane region" description="Helical" evidence="7">
    <location>
        <begin position="505"/>
        <end position="526"/>
    </location>
</feature>
<feature type="transmembrane region" description="Helical" evidence="7">
    <location>
        <begin position="268"/>
        <end position="286"/>
    </location>
</feature>
<feature type="transmembrane region" description="Helical" evidence="7">
    <location>
        <begin position="369"/>
        <end position="390"/>
    </location>
</feature>
<comment type="caution">
    <text evidence="9">The sequence shown here is derived from an EMBL/GenBank/DDBJ whole genome shotgun (WGS) entry which is preliminary data.</text>
</comment>
<dbReference type="PRINTS" id="PR01036">
    <property type="entry name" value="TCRTETB"/>
</dbReference>
<name>A0ABR9ZI17_9CORY</name>
<evidence type="ECO:0000256" key="5">
    <source>
        <dbReference type="ARBA" id="ARBA00023136"/>
    </source>
</evidence>
<feature type="transmembrane region" description="Helical" evidence="7">
    <location>
        <begin position="204"/>
        <end position="224"/>
    </location>
</feature>
<sequence length="543" mass="57758">MPSQLTSNDPHTPQPNAAQSQPHGHGESQANATPASTTTQPPAAQGGNHGLLIGILVVAAFVVILNETTLTVALPVLMEDFKISPEAAQWLTTSFMVTMAVVIPTTGWIMQRFSLRSIYIFALLTFLAGTILAAASPTFAVLLVARIIQATGTALVIPLLMTTIMRLIPVERRGGVMGLVSVVIAVAPAIGPTFSGFVLEHLTWHWTFILMIPLVVIALLIGVWQVKNFEVPSRPSLDILSVILSAVGFAGLIYGVVGLASLAEGIPWDRVAILVVAIAVLTVFFTRQNKLAKSQQATLAQQDASGVARDAGADEKIPAPLLNLEPLRSREYILSLALMLLSFSMLFGFIILMPLYGQNVLGMSEFETGLVSLPGGLLMGVLGPIVGRIYDAKGVRILIIPGSILLALSMAGFATLTPDSTAWHLTAYAVLLNLGIAFMMTPLMSNALAAVPNHLASHGQAILNTFQQIAGGAGTAIFIAIMTYASTNYAKRGYTDPVTILDHGIHVAFMFGLIISIIPIVFSIFVKFDVLRDKKPEKAAAAK</sequence>
<evidence type="ECO:0000256" key="7">
    <source>
        <dbReference type="SAM" id="Phobius"/>
    </source>
</evidence>
<dbReference type="CDD" id="cd17503">
    <property type="entry name" value="MFS_LmrB_MDR_like"/>
    <property type="match status" value="1"/>
</dbReference>
<dbReference type="PROSITE" id="PS50850">
    <property type="entry name" value="MFS"/>
    <property type="match status" value="1"/>
</dbReference>
<feature type="transmembrane region" description="Helical" evidence="7">
    <location>
        <begin position="236"/>
        <end position="262"/>
    </location>
</feature>
<evidence type="ECO:0000256" key="4">
    <source>
        <dbReference type="ARBA" id="ARBA00022989"/>
    </source>
</evidence>
<gene>
    <name evidence="9" type="ORF">IRY30_00725</name>
</gene>
<keyword evidence="10" id="KW-1185">Reference proteome</keyword>
<keyword evidence="4 7" id="KW-1133">Transmembrane helix</keyword>
<dbReference type="EMBL" id="JADKMY010000001">
    <property type="protein sequence ID" value="MBF4552609.1"/>
    <property type="molecule type" value="Genomic_DNA"/>
</dbReference>
<feature type="transmembrane region" description="Helical" evidence="7">
    <location>
        <begin position="176"/>
        <end position="198"/>
    </location>
</feature>
<dbReference type="InterPro" id="IPR036259">
    <property type="entry name" value="MFS_trans_sf"/>
</dbReference>
<feature type="transmembrane region" description="Helical" evidence="7">
    <location>
        <begin position="397"/>
        <end position="416"/>
    </location>
</feature>
<dbReference type="Proteomes" id="UP000635902">
    <property type="component" value="Unassembled WGS sequence"/>
</dbReference>
<dbReference type="InterPro" id="IPR020846">
    <property type="entry name" value="MFS_dom"/>
</dbReference>
<evidence type="ECO:0000256" key="2">
    <source>
        <dbReference type="ARBA" id="ARBA00022448"/>
    </source>
</evidence>
<dbReference type="InterPro" id="IPR011701">
    <property type="entry name" value="MFS"/>
</dbReference>
<protein>
    <submittedName>
        <fullName evidence="9">Multidrug efflux MFS transporter</fullName>
    </submittedName>
</protein>
<organism evidence="9 10">
    <name type="scientific">Corynebacterium suicordis DSM 45110</name>
    <dbReference type="NCBI Taxonomy" id="1121369"/>
    <lineage>
        <taxon>Bacteria</taxon>
        <taxon>Bacillati</taxon>
        <taxon>Actinomycetota</taxon>
        <taxon>Actinomycetes</taxon>
        <taxon>Mycobacteriales</taxon>
        <taxon>Corynebacteriaceae</taxon>
        <taxon>Corynebacterium</taxon>
    </lineage>
</organism>
<dbReference type="Gene3D" id="1.20.1720.10">
    <property type="entry name" value="Multidrug resistance protein D"/>
    <property type="match status" value="1"/>
</dbReference>